<dbReference type="InterPro" id="IPR006461">
    <property type="entry name" value="PLAC_motif_containing"/>
</dbReference>
<evidence type="ECO:0000313" key="3">
    <source>
        <dbReference type="Proteomes" id="UP001396334"/>
    </source>
</evidence>
<comment type="caution">
    <text evidence="2">The sequence shown here is derived from an EMBL/GenBank/DDBJ whole genome shotgun (WGS) entry which is preliminary data.</text>
</comment>
<sequence length="189" mass="21583">MYPIDQPPPPWQQPAPLYQHGQPPPPPVCPLSGQNQPFPMQNHYMHPTGKVLWSTGVCDCCYDIPNCIITMFCPCVTFGQIAEIVDHGSVSCIANGIVYSVILWFSGLACLYSCFYRSRLRYQYSLAETPYPDWCIHIFCELCALCQEYRELNNRGFDMFIGWDANMANFQQQALQRSVPPVVEDGMKR</sequence>
<dbReference type="PANTHER" id="PTHR15907">
    <property type="entry name" value="DUF614 FAMILY PROTEIN-RELATED"/>
    <property type="match status" value="1"/>
</dbReference>
<name>A0ABR2PHM2_9ROSI</name>
<accession>A0ABR2PHM2</accession>
<dbReference type="NCBIfam" id="TIGR01571">
    <property type="entry name" value="A_thal_Cys_rich"/>
    <property type="match status" value="1"/>
</dbReference>
<organism evidence="2 3">
    <name type="scientific">Hibiscus sabdariffa</name>
    <name type="common">roselle</name>
    <dbReference type="NCBI Taxonomy" id="183260"/>
    <lineage>
        <taxon>Eukaryota</taxon>
        <taxon>Viridiplantae</taxon>
        <taxon>Streptophyta</taxon>
        <taxon>Embryophyta</taxon>
        <taxon>Tracheophyta</taxon>
        <taxon>Spermatophyta</taxon>
        <taxon>Magnoliopsida</taxon>
        <taxon>eudicotyledons</taxon>
        <taxon>Gunneridae</taxon>
        <taxon>Pentapetalae</taxon>
        <taxon>rosids</taxon>
        <taxon>malvids</taxon>
        <taxon>Malvales</taxon>
        <taxon>Malvaceae</taxon>
        <taxon>Malvoideae</taxon>
        <taxon>Hibiscus</taxon>
    </lineage>
</organism>
<proteinExistence type="predicted"/>
<keyword evidence="3" id="KW-1185">Reference proteome</keyword>
<keyword evidence="1" id="KW-0812">Transmembrane</keyword>
<dbReference type="EMBL" id="JBBPBN010000060">
    <property type="protein sequence ID" value="KAK8987797.1"/>
    <property type="molecule type" value="Genomic_DNA"/>
</dbReference>
<keyword evidence="1" id="KW-0472">Membrane</keyword>
<dbReference type="Pfam" id="PF04749">
    <property type="entry name" value="PLAC8"/>
    <property type="match status" value="1"/>
</dbReference>
<keyword evidence="1" id="KW-1133">Transmembrane helix</keyword>
<reference evidence="2 3" key="1">
    <citation type="journal article" date="2024" name="G3 (Bethesda)">
        <title>Genome assembly of Hibiscus sabdariffa L. provides insights into metabolisms of medicinal natural products.</title>
        <authorList>
            <person name="Kim T."/>
        </authorList>
    </citation>
    <scope>NUCLEOTIDE SEQUENCE [LARGE SCALE GENOMIC DNA]</scope>
    <source>
        <strain evidence="2">TK-2024</strain>
        <tissue evidence="2">Old leaves</tissue>
    </source>
</reference>
<gene>
    <name evidence="2" type="ORF">V6N11_027536</name>
</gene>
<evidence type="ECO:0000256" key="1">
    <source>
        <dbReference type="SAM" id="Phobius"/>
    </source>
</evidence>
<evidence type="ECO:0000313" key="2">
    <source>
        <dbReference type="EMBL" id="KAK8987797.1"/>
    </source>
</evidence>
<feature type="transmembrane region" description="Helical" evidence="1">
    <location>
        <begin position="97"/>
        <end position="116"/>
    </location>
</feature>
<protein>
    <submittedName>
        <fullName evidence="2">Uncharacterized protein</fullName>
    </submittedName>
</protein>
<dbReference type="Proteomes" id="UP001396334">
    <property type="component" value="Unassembled WGS sequence"/>
</dbReference>